<evidence type="ECO:0000256" key="1">
    <source>
        <dbReference type="ARBA" id="ARBA00004236"/>
    </source>
</evidence>
<protein>
    <recommendedName>
        <fullName evidence="6">Glycosyltransferase 2-like domain-containing protein</fullName>
    </recommendedName>
</protein>
<evidence type="ECO:0000256" key="2">
    <source>
        <dbReference type="ARBA" id="ARBA00022475"/>
    </source>
</evidence>
<dbReference type="GO" id="GO:0005886">
    <property type="term" value="C:plasma membrane"/>
    <property type="evidence" value="ECO:0007669"/>
    <property type="project" value="UniProtKB-SubCell"/>
</dbReference>
<keyword evidence="3" id="KW-0328">Glycosyltransferase</keyword>
<evidence type="ECO:0000256" key="4">
    <source>
        <dbReference type="ARBA" id="ARBA00022679"/>
    </source>
</evidence>
<dbReference type="InterPro" id="IPR001173">
    <property type="entry name" value="Glyco_trans_2-like"/>
</dbReference>
<sequence length="745" mass="83498">MAASSSPSFNALYERVESGRLRVVFVLGLARGGTTCVEKYLYETLAFDAQINEPSLVGPPRPRKQEEEEVSQESRMEVTFNRVVSHVERLEEEKKFMTILVKEVSNKVLPAMIPFWAKLCSRWIVVVRNPLLQMESRLKSMLDRVDSEALVSLGVFPDALARAMAVHGKKVFTTPSAALDTWKVRYRSMKRDRNFEGLGPGAMRACALHPFFEWPEVQAEVLGRDVALPLDEFLKLSDEECAEVLAWRLGWAPLRRQLDALEGSNIDLVIVDFSSFQMDPSDLAEWVADRAFDGAVGGDENDSKKMKKKAFETCANGQDWTEASWEKWYATPCFSKASASRAIDPVSKRPLEMDRFPSFVRARLREACAAWADLVVCDARALRPPRPALRAPFLGLDPLHDALCAAKQASWRTVRARRWRGRERALDAALISLEQRDHPSWPMLLDVVCSLLVVIAQAWMLFQCGLAFLWEQRVRLVATPWLVFKRGEYPLAEDALLSVVIPAHNEAATIKDCVEAVLKKAKDKVEVVVVDAGSTDGTKQVLETAFPNDEILVVSYLDGGGRGPALNAGAKAANGALLLFLHADTIVPPHYDWALRLGLEDPKTEILAFGFETSLPRDTLLAAVLEASANFRSRRFQLPWGDQGLAITKRRFDALDGFRPIPLFEDLDLVVRARALGAYRGRRIITLDDVRVVTSARRYLHNAVTQNFLNAALVFRWHLGATPSQLFRHYYGTPIALQPSVEMKA</sequence>
<evidence type="ECO:0000313" key="8">
    <source>
        <dbReference type="Proteomes" id="UP001230188"/>
    </source>
</evidence>
<dbReference type="Pfam" id="PF00535">
    <property type="entry name" value="Glycos_transf_2"/>
    <property type="match status" value="1"/>
</dbReference>
<proteinExistence type="predicted"/>
<evidence type="ECO:0000256" key="3">
    <source>
        <dbReference type="ARBA" id="ARBA00022676"/>
    </source>
</evidence>
<dbReference type="Proteomes" id="UP001230188">
    <property type="component" value="Unassembled WGS sequence"/>
</dbReference>
<dbReference type="EMBL" id="JAQMWT010000457">
    <property type="protein sequence ID" value="KAJ8601019.1"/>
    <property type="molecule type" value="Genomic_DNA"/>
</dbReference>
<dbReference type="InterPro" id="IPR029044">
    <property type="entry name" value="Nucleotide-diphossugar_trans"/>
</dbReference>
<comment type="subcellular location">
    <subcellularLocation>
        <location evidence="1">Cell membrane</location>
    </subcellularLocation>
</comment>
<keyword evidence="4" id="KW-0808">Transferase</keyword>
<dbReference type="GO" id="GO:0016757">
    <property type="term" value="F:glycosyltransferase activity"/>
    <property type="evidence" value="ECO:0007669"/>
    <property type="project" value="UniProtKB-KW"/>
</dbReference>
<keyword evidence="5" id="KW-0472">Membrane</keyword>
<keyword evidence="2" id="KW-1003">Cell membrane</keyword>
<keyword evidence="8" id="KW-1185">Reference proteome</keyword>
<dbReference type="PANTHER" id="PTHR43646">
    <property type="entry name" value="GLYCOSYLTRANSFERASE"/>
    <property type="match status" value="1"/>
</dbReference>
<reference evidence="7" key="1">
    <citation type="submission" date="2023-01" db="EMBL/GenBank/DDBJ databases">
        <title>Metagenome sequencing of chrysophaentin producing Chrysophaeum taylorii.</title>
        <authorList>
            <person name="Davison J."/>
            <person name="Bewley C."/>
        </authorList>
    </citation>
    <scope>NUCLEOTIDE SEQUENCE</scope>
    <source>
        <strain evidence="7">NIES-1699</strain>
    </source>
</reference>
<comment type="caution">
    <text evidence="7">The sequence shown here is derived from an EMBL/GenBank/DDBJ whole genome shotgun (WGS) entry which is preliminary data.</text>
</comment>
<dbReference type="Gene3D" id="3.90.550.10">
    <property type="entry name" value="Spore Coat Polysaccharide Biosynthesis Protein SpsA, Chain A"/>
    <property type="match status" value="1"/>
</dbReference>
<organism evidence="7 8">
    <name type="scientific">Chrysophaeum taylorii</name>
    <dbReference type="NCBI Taxonomy" id="2483200"/>
    <lineage>
        <taxon>Eukaryota</taxon>
        <taxon>Sar</taxon>
        <taxon>Stramenopiles</taxon>
        <taxon>Ochrophyta</taxon>
        <taxon>Pelagophyceae</taxon>
        <taxon>Pelagomonadales</taxon>
        <taxon>Pelagomonadaceae</taxon>
        <taxon>Chrysophaeum</taxon>
    </lineage>
</organism>
<accession>A0AAD7XK11</accession>
<feature type="domain" description="Glycosyltransferase 2-like" evidence="6">
    <location>
        <begin position="498"/>
        <end position="591"/>
    </location>
</feature>
<dbReference type="SUPFAM" id="SSF53448">
    <property type="entry name" value="Nucleotide-diphospho-sugar transferases"/>
    <property type="match status" value="1"/>
</dbReference>
<gene>
    <name evidence="7" type="ORF">CTAYLR_007960</name>
</gene>
<evidence type="ECO:0000256" key="5">
    <source>
        <dbReference type="ARBA" id="ARBA00023136"/>
    </source>
</evidence>
<dbReference type="AlphaFoldDB" id="A0AAD7XK11"/>
<evidence type="ECO:0000313" key="7">
    <source>
        <dbReference type="EMBL" id="KAJ8601019.1"/>
    </source>
</evidence>
<name>A0AAD7XK11_9STRA</name>
<evidence type="ECO:0000259" key="6">
    <source>
        <dbReference type="Pfam" id="PF00535"/>
    </source>
</evidence>
<dbReference type="PANTHER" id="PTHR43646:SF2">
    <property type="entry name" value="GLYCOSYLTRANSFERASE 2-LIKE DOMAIN-CONTAINING PROTEIN"/>
    <property type="match status" value="1"/>
</dbReference>